<dbReference type="EMBL" id="BAAARY010000017">
    <property type="protein sequence ID" value="GAA2529360.1"/>
    <property type="molecule type" value="Genomic_DNA"/>
</dbReference>
<accession>A0ABN3NQ03</accession>
<dbReference type="Proteomes" id="UP001499978">
    <property type="component" value="Unassembled WGS sequence"/>
</dbReference>
<dbReference type="RefSeq" id="WP_344173682.1">
    <property type="nucleotide sequence ID" value="NZ_BAAARY010000017.1"/>
</dbReference>
<evidence type="ECO:0000313" key="2">
    <source>
        <dbReference type="Proteomes" id="UP001499978"/>
    </source>
</evidence>
<protein>
    <submittedName>
        <fullName evidence="1">Uncharacterized protein</fullName>
    </submittedName>
</protein>
<keyword evidence="2" id="KW-1185">Reference proteome</keyword>
<organism evidence="1 2">
    <name type="scientific">Pilimelia columellifera subsp. columellifera</name>
    <dbReference type="NCBI Taxonomy" id="706583"/>
    <lineage>
        <taxon>Bacteria</taxon>
        <taxon>Bacillati</taxon>
        <taxon>Actinomycetota</taxon>
        <taxon>Actinomycetes</taxon>
        <taxon>Micromonosporales</taxon>
        <taxon>Micromonosporaceae</taxon>
        <taxon>Pilimelia</taxon>
    </lineage>
</organism>
<evidence type="ECO:0000313" key="1">
    <source>
        <dbReference type="EMBL" id="GAA2529360.1"/>
    </source>
</evidence>
<gene>
    <name evidence="1" type="ORF">GCM10010201_30710</name>
</gene>
<dbReference type="InterPro" id="IPR025649">
    <property type="entry name" value="DUF4360"/>
</dbReference>
<comment type="caution">
    <text evidence="1">The sequence shown here is derived from an EMBL/GenBank/DDBJ whole genome shotgun (WGS) entry which is preliminary data.</text>
</comment>
<sequence>MAKSHFVVEAGRLVGPGGPPTWLPLGMRTCRVTATVQSPGWTVAVTTPTTVGYANLEAGSTARYQGVLRLTGADGVARASWRGRGPFTGDYQTAGEMSTGYAPCGVEPVLTVVERAMITAGESPERASILTADDLIADLRRRSALPL</sequence>
<proteinExistence type="predicted"/>
<name>A0ABN3NQ03_9ACTN</name>
<reference evidence="1 2" key="1">
    <citation type="journal article" date="2019" name="Int. J. Syst. Evol. Microbiol.">
        <title>The Global Catalogue of Microorganisms (GCM) 10K type strain sequencing project: providing services to taxonomists for standard genome sequencing and annotation.</title>
        <authorList>
            <consortium name="The Broad Institute Genomics Platform"/>
            <consortium name="The Broad Institute Genome Sequencing Center for Infectious Disease"/>
            <person name="Wu L."/>
            <person name="Ma J."/>
        </authorList>
    </citation>
    <scope>NUCLEOTIDE SEQUENCE [LARGE SCALE GENOMIC DNA]</scope>
    <source>
        <strain evidence="1 2">JCM 3367</strain>
    </source>
</reference>
<dbReference type="Pfam" id="PF14273">
    <property type="entry name" value="DUF4360"/>
    <property type="match status" value="1"/>
</dbReference>